<dbReference type="eggNOG" id="COG0030">
    <property type="taxonomic scope" value="Bacteria"/>
</dbReference>
<dbReference type="AlphaFoldDB" id="D4XWG7"/>
<dbReference type="InterPro" id="IPR023165">
    <property type="entry name" value="rRNA_Ade_diMease-like_C"/>
</dbReference>
<feature type="domain" description="Ribosomal RNA adenine methylase transferase N-terminal" evidence="9">
    <location>
        <begin position="22"/>
        <end position="188"/>
    </location>
</feature>
<feature type="binding site" evidence="7 8">
    <location>
        <position position="62"/>
    </location>
    <ligand>
        <name>S-adenosyl-L-methionine</name>
        <dbReference type="ChEBI" id="CHEBI:59789"/>
    </ligand>
</feature>
<reference evidence="10 11" key="1">
    <citation type="submission" date="2010-03" db="EMBL/GenBank/DDBJ databases">
        <authorList>
            <person name="Glass J.I."/>
            <person name="Benders G.A."/>
            <person name="Durkin A.S."/>
            <person name="Farmerie W.G."/>
            <person name="Hlavinka K."/>
            <person name="Hostetler J."/>
            <person name="Jackson J."/>
            <person name="May M.A."/>
            <person name="Miller R.H."/>
            <person name="Paralanov V."/>
            <person name="Radune D."/>
            <person name="Szczypinski B."/>
            <person name="Brown D.R."/>
        </authorList>
    </citation>
    <scope>NUCLEOTIDE SEQUENCE [LARGE SCALE GENOMIC DNA]</scope>
    <source>
        <strain evidence="10 11">A21JP2</strain>
    </source>
</reference>
<dbReference type="HAMAP" id="MF_00607">
    <property type="entry name" value="16SrRNA_methyltr_A"/>
    <property type="match status" value="1"/>
</dbReference>
<dbReference type="NCBIfam" id="TIGR00755">
    <property type="entry name" value="ksgA"/>
    <property type="match status" value="1"/>
</dbReference>
<keyword evidence="1 7" id="KW-0963">Cytoplasm</keyword>
<dbReference type="InterPro" id="IPR029063">
    <property type="entry name" value="SAM-dependent_MTases_sf"/>
</dbReference>
<evidence type="ECO:0000256" key="2">
    <source>
        <dbReference type="ARBA" id="ARBA00022552"/>
    </source>
</evidence>
<dbReference type="PROSITE" id="PS51689">
    <property type="entry name" value="SAM_RNA_A_N6_MT"/>
    <property type="match status" value="1"/>
</dbReference>
<keyword evidence="3 7" id="KW-0489">Methyltransferase</keyword>
<organism evidence="10 11">
    <name type="scientific">Mycoplasmopsis alligatoris A21JP2</name>
    <dbReference type="NCBI Taxonomy" id="747682"/>
    <lineage>
        <taxon>Bacteria</taxon>
        <taxon>Bacillati</taxon>
        <taxon>Mycoplasmatota</taxon>
        <taxon>Mycoplasmoidales</taxon>
        <taxon>Metamycoplasmataceae</taxon>
        <taxon>Mycoplasmopsis</taxon>
    </lineage>
</organism>
<dbReference type="InterPro" id="IPR020598">
    <property type="entry name" value="rRNA_Ade_methylase_Trfase_N"/>
</dbReference>
<evidence type="ECO:0000256" key="6">
    <source>
        <dbReference type="ARBA" id="ARBA00022884"/>
    </source>
</evidence>
<evidence type="ECO:0000256" key="5">
    <source>
        <dbReference type="ARBA" id="ARBA00022691"/>
    </source>
</evidence>
<keyword evidence="5 7" id="KW-0949">S-adenosyl-L-methionine</keyword>
<dbReference type="GO" id="GO:0003723">
    <property type="term" value="F:RNA binding"/>
    <property type="evidence" value="ECO:0007669"/>
    <property type="project" value="UniProtKB-UniRule"/>
</dbReference>
<keyword evidence="11" id="KW-1185">Reference proteome</keyword>
<dbReference type="EMBL" id="ADNC01000027">
    <property type="protein sequence ID" value="EFF41316.1"/>
    <property type="molecule type" value="Genomic_DNA"/>
</dbReference>
<name>D4XWG7_9BACT</name>
<feature type="binding site" evidence="7 8">
    <location>
        <position position="15"/>
    </location>
    <ligand>
        <name>S-adenosyl-L-methionine</name>
        <dbReference type="ChEBI" id="CHEBI:59789"/>
    </ligand>
</feature>
<dbReference type="GO" id="GO:0052908">
    <property type="term" value="F:16S rRNA (adenine(1518)-N(6)/adenine(1519)-N(6))-dimethyltransferase activity"/>
    <property type="evidence" value="ECO:0007669"/>
    <property type="project" value="UniProtKB-EC"/>
</dbReference>
<dbReference type="PANTHER" id="PTHR11727:SF7">
    <property type="entry name" value="DIMETHYLADENOSINE TRANSFERASE-RELATED"/>
    <property type="match status" value="1"/>
</dbReference>
<proteinExistence type="inferred from homology"/>
<dbReference type="EC" id="2.1.1.182" evidence="7"/>
<evidence type="ECO:0000256" key="1">
    <source>
        <dbReference type="ARBA" id="ARBA00022490"/>
    </source>
</evidence>
<feature type="binding site" evidence="7 8">
    <location>
        <position position="86"/>
    </location>
    <ligand>
        <name>S-adenosyl-L-methionine</name>
        <dbReference type="ChEBI" id="CHEBI:59789"/>
    </ligand>
</feature>
<feature type="binding site" evidence="7 8">
    <location>
        <position position="17"/>
    </location>
    <ligand>
        <name>S-adenosyl-L-methionine</name>
        <dbReference type="ChEBI" id="CHEBI:59789"/>
    </ligand>
</feature>
<evidence type="ECO:0000313" key="10">
    <source>
        <dbReference type="EMBL" id="EFF41316.1"/>
    </source>
</evidence>
<dbReference type="OrthoDB" id="9814755at2"/>
<dbReference type="InterPro" id="IPR001737">
    <property type="entry name" value="KsgA/Erm"/>
</dbReference>
<dbReference type="SMART" id="SM00650">
    <property type="entry name" value="rADc"/>
    <property type="match status" value="1"/>
</dbReference>
<dbReference type="STRING" id="747682.MALL_0463"/>
<evidence type="ECO:0000256" key="4">
    <source>
        <dbReference type="ARBA" id="ARBA00022679"/>
    </source>
</evidence>
<comment type="similarity">
    <text evidence="7">Belongs to the class I-like SAM-binding methyltransferase superfamily. rRNA adenine N(6)-methyltransferase family. RsmA subfamily.</text>
</comment>
<protein>
    <recommendedName>
        <fullName evidence="7">Ribosomal RNA small subunit methyltransferase A</fullName>
        <ecNumber evidence="7">2.1.1.182</ecNumber>
    </recommendedName>
    <alternativeName>
        <fullName evidence="7">16S rRNA (adenine(1518)-N(6)/adenine(1519)-N(6))-dimethyltransferase</fullName>
    </alternativeName>
    <alternativeName>
        <fullName evidence="7">16S rRNA dimethyladenosine transferase</fullName>
    </alternativeName>
    <alternativeName>
        <fullName evidence="7">16S rRNA dimethylase</fullName>
    </alternativeName>
    <alternativeName>
        <fullName evidence="7">S-adenosylmethionine-6-N', N'-adenosyl(rRNA) dimethyltransferase</fullName>
    </alternativeName>
</protein>
<dbReference type="Gene3D" id="3.40.50.150">
    <property type="entry name" value="Vaccinia Virus protein VP39"/>
    <property type="match status" value="1"/>
</dbReference>
<keyword evidence="6 7" id="KW-0694">RNA-binding</keyword>
<comment type="subcellular location">
    <subcellularLocation>
        <location evidence="7">Cytoplasm</location>
    </subcellularLocation>
</comment>
<dbReference type="Gene3D" id="1.10.8.100">
    <property type="entry name" value="Ribosomal RNA adenine dimethylase-like, domain 2"/>
    <property type="match status" value="1"/>
</dbReference>
<evidence type="ECO:0000256" key="3">
    <source>
        <dbReference type="ARBA" id="ARBA00022603"/>
    </source>
</evidence>
<comment type="function">
    <text evidence="7">Specifically dimethylates two adjacent adenosines (A1518 and A1519) in the loop of a conserved hairpin near the 3'-end of 16S rRNA in the 30S particle. May play a critical role in biogenesis of 30S subunits.</text>
</comment>
<dbReference type="GO" id="GO:0005829">
    <property type="term" value="C:cytosol"/>
    <property type="evidence" value="ECO:0007669"/>
    <property type="project" value="TreeGrafter"/>
</dbReference>
<feature type="binding site" evidence="7 8">
    <location>
        <position position="103"/>
    </location>
    <ligand>
        <name>S-adenosyl-L-methionine</name>
        <dbReference type="ChEBI" id="CHEBI:59789"/>
    </ligand>
</feature>
<keyword evidence="4 7" id="KW-0808">Transferase</keyword>
<dbReference type="RefSeq" id="WP_005683949.1">
    <property type="nucleotide sequence ID" value="NZ_ADNC01000027.1"/>
</dbReference>
<dbReference type="PROSITE" id="PS01131">
    <property type="entry name" value="RRNA_A_DIMETH"/>
    <property type="match status" value="1"/>
</dbReference>
<dbReference type="PANTHER" id="PTHR11727">
    <property type="entry name" value="DIMETHYLADENOSINE TRANSFERASE"/>
    <property type="match status" value="1"/>
</dbReference>
<evidence type="ECO:0000259" key="9">
    <source>
        <dbReference type="SMART" id="SM00650"/>
    </source>
</evidence>
<accession>D4XWG7</accession>
<comment type="caution">
    <text evidence="10">The sequence shown here is derived from an EMBL/GenBank/DDBJ whole genome shotgun (WGS) entry which is preliminary data.</text>
</comment>
<keyword evidence="2 7" id="KW-0698">rRNA processing</keyword>
<dbReference type="Proteomes" id="UP000004757">
    <property type="component" value="Unassembled WGS sequence"/>
</dbReference>
<evidence type="ECO:0000256" key="7">
    <source>
        <dbReference type="HAMAP-Rule" id="MF_00607"/>
    </source>
</evidence>
<dbReference type="SUPFAM" id="SSF53335">
    <property type="entry name" value="S-adenosyl-L-methionine-dependent methyltransferases"/>
    <property type="match status" value="1"/>
</dbReference>
<evidence type="ECO:0000256" key="8">
    <source>
        <dbReference type="PROSITE-ProRule" id="PRU01026"/>
    </source>
</evidence>
<dbReference type="InterPro" id="IPR020596">
    <property type="entry name" value="rRNA_Ade_Mease_Trfase_CS"/>
</dbReference>
<comment type="catalytic activity">
    <reaction evidence="7">
        <text>adenosine(1518)/adenosine(1519) in 16S rRNA + 4 S-adenosyl-L-methionine = N(6)-dimethyladenosine(1518)/N(6)-dimethyladenosine(1519) in 16S rRNA + 4 S-adenosyl-L-homocysteine + 4 H(+)</text>
        <dbReference type="Rhea" id="RHEA:19609"/>
        <dbReference type="Rhea" id="RHEA-COMP:10232"/>
        <dbReference type="Rhea" id="RHEA-COMP:10233"/>
        <dbReference type="ChEBI" id="CHEBI:15378"/>
        <dbReference type="ChEBI" id="CHEBI:57856"/>
        <dbReference type="ChEBI" id="CHEBI:59789"/>
        <dbReference type="ChEBI" id="CHEBI:74411"/>
        <dbReference type="ChEBI" id="CHEBI:74493"/>
        <dbReference type="EC" id="2.1.1.182"/>
    </reaction>
</comment>
<dbReference type="Pfam" id="PF00398">
    <property type="entry name" value="RrnaAD"/>
    <property type="match status" value="1"/>
</dbReference>
<feature type="binding site" evidence="7 8">
    <location>
        <position position="41"/>
    </location>
    <ligand>
        <name>S-adenosyl-L-methionine</name>
        <dbReference type="ChEBI" id="CHEBI:59789"/>
    </ligand>
</feature>
<gene>
    <name evidence="7" type="primary">rsmA</name>
    <name evidence="7 10" type="synonym">ksgA</name>
    <name evidence="10" type="ORF">MALL_0463</name>
</gene>
<dbReference type="InterPro" id="IPR011530">
    <property type="entry name" value="rRNA_adenine_dimethylase"/>
</dbReference>
<evidence type="ECO:0000313" key="11">
    <source>
        <dbReference type="Proteomes" id="UP000004757"/>
    </source>
</evidence>
<sequence>MKQNNLNAKKRFGQNFLKDQNVLNRIVNLVDLENQNVLEIGPGRGDLTKKLLQKANFVKAYEIDRDLVRFLNEEIKEEHFQLVPNDFLQEDISGLKNYWIIANIPYYITTEIIFKILENIQNFYGAILMVQKEVAERIEAKKNSSEYSKLSLTCQYYSTTKKEFIVKANSFIPAPKVDSAIISLTFNKNRVWNKEINNFFKLCFLQRRKKLSFSLKQKYSLEKIESSFEKLDLTTNTRIQELDLEKVLQLYNYLEDKEN</sequence>